<feature type="compositionally biased region" description="Polar residues" evidence="1">
    <location>
        <begin position="145"/>
        <end position="158"/>
    </location>
</feature>
<reference evidence="2" key="1">
    <citation type="submission" date="2022-08" db="EMBL/GenBank/DDBJ databases">
        <title>Novel sulfate-reducing endosymbionts in the free-living metamonad Anaeramoeba.</title>
        <authorList>
            <person name="Jerlstrom-Hultqvist J."/>
            <person name="Cepicka I."/>
            <person name="Gallot-Lavallee L."/>
            <person name="Salas-Leiva D."/>
            <person name="Curtis B.A."/>
            <person name="Zahonova K."/>
            <person name="Pipaliya S."/>
            <person name="Dacks J."/>
            <person name="Roger A.J."/>
        </authorList>
    </citation>
    <scope>NUCLEOTIDE SEQUENCE</scope>
    <source>
        <strain evidence="2">Schooner1</strain>
    </source>
</reference>
<feature type="compositionally biased region" description="Low complexity" evidence="1">
    <location>
        <begin position="177"/>
        <end position="191"/>
    </location>
</feature>
<keyword evidence="3" id="KW-1185">Reference proteome</keyword>
<gene>
    <name evidence="2" type="ORF">M0813_13314</name>
</gene>
<comment type="caution">
    <text evidence="2">The sequence shown here is derived from an EMBL/GenBank/DDBJ whole genome shotgun (WGS) entry which is preliminary data.</text>
</comment>
<evidence type="ECO:0000313" key="2">
    <source>
        <dbReference type="EMBL" id="KAJ6253896.1"/>
    </source>
</evidence>
<proteinExistence type="predicted"/>
<organism evidence="2 3">
    <name type="scientific">Anaeramoeba flamelloides</name>
    <dbReference type="NCBI Taxonomy" id="1746091"/>
    <lineage>
        <taxon>Eukaryota</taxon>
        <taxon>Metamonada</taxon>
        <taxon>Anaeramoebidae</taxon>
        <taxon>Anaeramoeba</taxon>
    </lineage>
</organism>
<protein>
    <submittedName>
        <fullName evidence="2">Uncharacterized protein</fullName>
    </submittedName>
</protein>
<evidence type="ECO:0000256" key="1">
    <source>
        <dbReference type="SAM" id="MobiDB-lite"/>
    </source>
</evidence>
<dbReference type="EMBL" id="JAOAOG010000028">
    <property type="protein sequence ID" value="KAJ6253896.1"/>
    <property type="molecule type" value="Genomic_DNA"/>
</dbReference>
<name>A0ABQ8ZAJ6_9EUKA</name>
<evidence type="ECO:0000313" key="3">
    <source>
        <dbReference type="Proteomes" id="UP001150062"/>
    </source>
</evidence>
<feature type="compositionally biased region" description="Basic and acidic residues" evidence="1">
    <location>
        <begin position="119"/>
        <end position="133"/>
    </location>
</feature>
<sequence>MEGISVELQEQPDVFAIQEQFQDLKNYTSRLKALLKLRPGSIIGLGSDHFEKSFTKQLPIEKVVQIRKDLLNDLAFLTNRSVRTISRGLTSFLKTRFSLTKIRKIDAVWLHFSIESKIDNKEPSGSKNEEADRSQNQVAMRKKQNPTNNKKVQLNEKTINTRRKRRRKNNLMQAYLNISNTASSSSSSNSNDLTQKPQDFQIPKKTTKNKKKMVVNSHDPRQPMAVNKEQTFKKRRKLKNLQSHSKQFNQKAIQPLQSDKFLIETQLTDLKPYISKNNQIVYSSQNKNVKNLTNSQKNENLWGYGRIVIDFCPKNHNSSQETWLSEIGKQYGIEF</sequence>
<accession>A0ABQ8ZAJ6</accession>
<dbReference type="Proteomes" id="UP001150062">
    <property type="component" value="Unassembled WGS sequence"/>
</dbReference>
<feature type="compositionally biased region" description="Basic residues" evidence="1">
    <location>
        <begin position="160"/>
        <end position="169"/>
    </location>
</feature>
<feature type="region of interest" description="Disordered" evidence="1">
    <location>
        <begin position="119"/>
        <end position="230"/>
    </location>
</feature>